<evidence type="ECO:0008006" key="3">
    <source>
        <dbReference type="Google" id="ProtNLM"/>
    </source>
</evidence>
<sequence length="95" mass="10367">MHITFANAQVRDLCEKSRAAKRHLGDDAAAILHSRLSDLSVAEGIEELPFVISMSGPEKGTIALQDGWLIECTFSSGEPGKPVKGVKIDRIRLHE</sequence>
<dbReference type="EMBL" id="JAUTBB010000001">
    <property type="protein sequence ID" value="MDQ1120503.1"/>
    <property type="molecule type" value="Genomic_DNA"/>
</dbReference>
<reference evidence="1" key="1">
    <citation type="submission" date="2023-07" db="EMBL/GenBank/DDBJ databases">
        <title>Functional and genomic diversity of the sorghum phyllosphere microbiome.</title>
        <authorList>
            <person name="Shade A."/>
        </authorList>
    </citation>
    <scope>NUCLEOTIDE SEQUENCE</scope>
    <source>
        <strain evidence="1">SORGH_AS_0908</strain>
    </source>
</reference>
<evidence type="ECO:0000313" key="1">
    <source>
        <dbReference type="EMBL" id="MDQ1120503.1"/>
    </source>
</evidence>
<dbReference type="RefSeq" id="WP_306993971.1">
    <property type="nucleotide sequence ID" value="NZ_JAUTBB010000001.1"/>
</dbReference>
<protein>
    <recommendedName>
        <fullName evidence="3">Plasmid maintenance system killer protein</fullName>
    </recommendedName>
</protein>
<organism evidence="1 2">
    <name type="scientific">Pseudoxanthomonas winnipegensis</name>
    <dbReference type="NCBI Taxonomy" id="2480810"/>
    <lineage>
        <taxon>Bacteria</taxon>
        <taxon>Pseudomonadati</taxon>
        <taxon>Pseudomonadota</taxon>
        <taxon>Gammaproteobacteria</taxon>
        <taxon>Lysobacterales</taxon>
        <taxon>Lysobacteraceae</taxon>
        <taxon>Pseudoxanthomonas</taxon>
    </lineage>
</organism>
<accession>A0AAW8GFW1</accession>
<proteinExistence type="predicted"/>
<comment type="caution">
    <text evidence="1">The sequence shown here is derived from an EMBL/GenBank/DDBJ whole genome shotgun (WGS) entry which is preliminary data.</text>
</comment>
<dbReference type="AlphaFoldDB" id="A0AAW8GFW1"/>
<dbReference type="Proteomes" id="UP001234354">
    <property type="component" value="Unassembled WGS sequence"/>
</dbReference>
<gene>
    <name evidence="1" type="ORF">QE383_002811</name>
</gene>
<evidence type="ECO:0000313" key="2">
    <source>
        <dbReference type="Proteomes" id="UP001234354"/>
    </source>
</evidence>
<name>A0AAW8GFW1_9GAMM</name>